<evidence type="ECO:0000313" key="2">
    <source>
        <dbReference type="EMBL" id="EFB31945.1"/>
    </source>
</evidence>
<dbReference type="HOGENOM" id="CLU_696291_0_0_10"/>
<protein>
    <recommendedName>
        <fullName evidence="4">DUF4861 domain-containing protein</fullName>
    </recommendedName>
</protein>
<accession>D1QRT8</accession>
<proteinExistence type="predicted"/>
<dbReference type="EMBL" id="ACUZ02000031">
    <property type="protein sequence ID" value="EFB31945.1"/>
    <property type="molecule type" value="Genomic_DNA"/>
</dbReference>
<dbReference type="AlphaFoldDB" id="D1QRT8"/>
<feature type="signal peptide" evidence="1">
    <location>
        <begin position="1"/>
        <end position="24"/>
    </location>
</feature>
<dbReference type="RefSeq" id="WP_004373177.1">
    <property type="nucleotide sequence ID" value="NZ_GG703885.1"/>
</dbReference>
<gene>
    <name evidence="2" type="ORF">HMPREF0971_01694</name>
</gene>
<evidence type="ECO:0000313" key="3">
    <source>
        <dbReference type="Proteomes" id="UP000004079"/>
    </source>
</evidence>
<name>D1QRT8_9BACT</name>
<dbReference type="STRING" id="649760.HMPREF0971_01694"/>
<reference evidence="2 3" key="1">
    <citation type="submission" date="2009-11" db="EMBL/GenBank/DDBJ databases">
        <authorList>
            <person name="Weinstock G."/>
            <person name="Sodergren E."/>
            <person name="Clifton S."/>
            <person name="Fulton L."/>
            <person name="Fulton B."/>
            <person name="Courtney L."/>
            <person name="Fronick C."/>
            <person name="Harrison M."/>
            <person name="Strong C."/>
            <person name="Farmer C."/>
            <person name="Delahaunty K."/>
            <person name="Markovic C."/>
            <person name="Hall O."/>
            <person name="Minx P."/>
            <person name="Tomlinson C."/>
            <person name="Mitreva M."/>
            <person name="Nelson J."/>
            <person name="Hou S."/>
            <person name="Wollam A."/>
            <person name="Pepin K.H."/>
            <person name="Johnson M."/>
            <person name="Bhonagiri V."/>
            <person name="Nash W.E."/>
            <person name="Warren W."/>
            <person name="Chinwalla A."/>
            <person name="Mardis E.R."/>
            <person name="Wilson R.K."/>
        </authorList>
    </citation>
    <scope>NUCLEOTIDE SEQUENCE [LARGE SCALE GENOMIC DNA]</scope>
    <source>
        <strain evidence="2 3">F0302</strain>
    </source>
</reference>
<evidence type="ECO:0008006" key="4">
    <source>
        <dbReference type="Google" id="ProtNLM"/>
    </source>
</evidence>
<evidence type="ECO:0000256" key="1">
    <source>
        <dbReference type="SAM" id="SignalP"/>
    </source>
</evidence>
<organism evidence="2 3">
    <name type="scientific">Segatella oris F0302</name>
    <dbReference type="NCBI Taxonomy" id="649760"/>
    <lineage>
        <taxon>Bacteria</taxon>
        <taxon>Pseudomonadati</taxon>
        <taxon>Bacteroidota</taxon>
        <taxon>Bacteroidia</taxon>
        <taxon>Bacteroidales</taxon>
        <taxon>Prevotellaceae</taxon>
        <taxon>Segatella</taxon>
    </lineage>
</organism>
<dbReference type="InterPro" id="IPR032342">
    <property type="entry name" value="DUF4861"/>
</dbReference>
<keyword evidence="1" id="KW-0732">Signal</keyword>
<dbReference type="Proteomes" id="UP000004079">
    <property type="component" value="Unassembled WGS sequence"/>
</dbReference>
<feature type="chain" id="PRO_5003026954" description="DUF4861 domain-containing protein" evidence="1">
    <location>
        <begin position="25"/>
        <end position="416"/>
    </location>
</feature>
<dbReference type="Pfam" id="PF16153">
    <property type="entry name" value="DUF4861"/>
    <property type="match status" value="1"/>
</dbReference>
<comment type="caution">
    <text evidence="2">The sequence shown here is derived from an EMBL/GenBank/DDBJ whole genome shotgun (WGS) entry which is preliminary data.</text>
</comment>
<sequence>MARKLFRNKSVRGAVRLLTCCSLAFLPIASRGQKVNITVSNSTSEQRSEVVEIDARKVYQRLQSAYGSPLIVRNAFGQQVASQLTSDSLLLVDAAVFPKRKTMFTVTKGVPRNFKSAVDGQLYAWRVDDFTWENDRCAYRAYGPALQRTGEKAFGIDVWLKSVPYLVVADRYANVYAANQEEKRLRRQGETEAADSIKRDFSLHLDHGNGLDCYNVGPTLGCGAPALMNGDSIVMPYCFSSYRVLDNGPLRFRAEFVYQPTDVNGEKGLVEHRLITLDKGSSFNRVTVWYENQRRPQLFCSGFVVHDEGSETVHLGRNFVEYADPTDNPSGHGFQIYVAALFPKGEVRSRLLKNTRLGKGIAGHAICETTIRPNEKVTYYFGAGWIGSGISNQKAWQLEVSSFMEGLYKPLEVNVE</sequence>